<dbReference type="EMBL" id="QBLH01001146">
    <property type="protein sequence ID" value="TGZ52904.1"/>
    <property type="molecule type" value="Genomic_DNA"/>
</dbReference>
<dbReference type="AlphaFoldDB" id="A0A4V3SBH4"/>
<dbReference type="Proteomes" id="UP000310200">
    <property type="component" value="Unassembled WGS sequence"/>
</dbReference>
<feature type="region of interest" description="Disordered" evidence="1">
    <location>
        <begin position="1"/>
        <end position="110"/>
    </location>
</feature>
<comment type="caution">
    <text evidence="2">The sequence shown here is derived from an EMBL/GenBank/DDBJ whole genome shotgun (WGS) entry which is preliminary data.</text>
</comment>
<sequence length="110" mass="12178">MALKGSRAMETLAPRERTGVEDREGYTMHEGEIGKGGGRSAEETRKGAGAIAPTLGKFGVTRGDEDKSRSWMRLGWRGEKGERKRGSKRGRDHRPQGRCYALANDEDIED</sequence>
<organism evidence="2 3">
    <name type="scientific">Temnothorax longispinosus</name>
    <dbReference type="NCBI Taxonomy" id="300112"/>
    <lineage>
        <taxon>Eukaryota</taxon>
        <taxon>Metazoa</taxon>
        <taxon>Ecdysozoa</taxon>
        <taxon>Arthropoda</taxon>
        <taxon>Hexapoda</taxon>
        <taxon>Insecta</taxon>
        <taxon>Pterygota</taxon>
        <taxon>Neoptera</taxon>
        <taxon>Endopterygota</taxon>
        <taxon>Hymenoptera</taxon>
        <taxon>Apocrita</taxon>
        <taxon>Aculeata</taxon>
        <taxon>Formicoidea</taxon>
        <taxon>Formicidae</taxon>
        <taxon>Myrmicinae</taxon>
        <taxon>Temnothorax</taxon>
    </lineage>
</organism>
<evidence type="ECO:0000256" key="1">
    <source>
        <dbReference type="SAM" id="MobiDB-lite"/>
    </source>
</evidence>
<keyword evidence="3" id="KW-1185">Reference proteome</keyword>
<protein>
    <submittedName>
        <fullName evidence="2">Uncharacterized protein</fullName>
    </submittedName>
</protein>
<evidence type="ECO:0000313" key="2">
    <source>
        <dbReference type="EMBL" id="TGZ52904.1"/>
    </source>
</evidence>
<reference evidence="2 3" key="1">
    <citation type="journal article" date="2019" name="Philos. Trans. R. Soc. Lond., B, Biol. Sci.">
        <title>Ant behaviour and brain gene expression of defending hosts depend on the ecological success of the intruding social parasite.</title>
        <authorList>
            <person name="Kaur R."/>
            <person name="Stoldt M."/>
            <person name="Jongepier E."/>
            <person name="Feldmeyer B."/>
            <person name="Menzel F."/>
            <person name="Bornberg-Bauer E."/>
            <person name="Foitzik S."/>
        </authorList>
    </citation>
    <scope>NUCLEOTIDE SEQUENCE [LARGE SCALE GENOMIC DNA]</scope>
    <source>
        <tissue evidence="2">Whole body</tissue>
    </source>
</reference>
<proteinExistence type="predicted"/>
<gene>
    <name evidence="2" type="ORF">DBV15_10361</name>
</gene>
<evidence type="ECO:0000313" key="3">
    <source>
        <dbReference type="Proteomes" id="UP000310200"/>
    </source>
</evidence>
<name>A0A4V3SBH4_9HYME</name>
<feature type="compositionally biased region" description="Basic and acidic residues" evidence="1">
    <location>
        <begin position="13"/>
        <end position="33"/>
    </location>
</feature>
<accession>A0A4V3SBH4</accession>